<proteinExistence type="inferred from homology"/>
<organism evidence="11 12">
    <name type="scientific">Microlunatus endophyticus</name>
    <dbReference type="NCBI Taxonomy" id="1716077"/>
    <lineage>
        <taxon>Bacteria</taxon>
        <taxon>Bacillati</taxon>
        <taxon>Actinomycetota</taxon>
        <taxon>Actinomycetes</taxon>
        <taxon>Propionibacteriales</taxon>
        <taxon>Propionibacteriaceae</taxon>
        <taxon>Microlunatus</taxon>
    </lineage>
</organism>
<evidence type="ECO:0000256" key="5">
    <source>
        <dbReference type="ARBA" id="ARBA00022801"/>
    </source>
</evidence>
<reference evidence="11" key="1">
    <citation type="journal article" date="2014" name="Int. J. Syst. Evol. Microbiol.">
        <title>Complete genome sequence of Corynebacterium casei LMG S-19264T (=DSM 44701T), isolated from a smear-ripened cheese.</title>
        <authorList>
            <consortium name="US DOE Joint Genome Institute (JGI-PGF)"/>
            <person name="Walter F."/>
            <person name="Albersmeier A."/>
            <person name="Kalinowski J."/>
            <person name="Ruckert C."/>
        </authorList>
    </citation>
    <scope>NUCLEOTIDE SEQUENCE</scope>
    <source>
        <strain evidence="11">CGMCC 4.7306</strain>
    </source>
</reference>
<comment type="cofactor">
    <cofactor evidence="10">
        <name>Mg(2+)</name>
        <dbReference type="ChEBI" id="CHEBI:18420"/>
    </cofactor>
    <text evidence="10">Binds 1 Mg(2+) ion per subunit.</text>
</comment>
<dbReference type="GO" id="GO:0036222">
    <property type="term" value="F:XTP diphosphatase activity"/>
    <property type="evidence" value="ECO:0007669"/>
    <property type="project" value="UniProtKB-UniRule"/>
</dbReference>
<evidence type="ECO:0000256" key="9">
    <source>
        <dbReference type="ARBA" id="ARBA00052017"/>
    </source>
</evidence>
<dbReference type="GO" id="GO:0000166">
    <property type="term" value="F:nucleotide binding"/>
    <property type="evidence" value="ECO:0007669"/>
    <property type="project" value="UniProtKB-KW"/>
</dbReference>
<dbReference type="FunFam" id="3.90.950.10:FF:000001">
    <property type="entry name" value="dITP/XTP pyrophosphatase"/>
    <property type="match status" value="1"/>
</dbReference>
<feature type="binding site" evidence="10">
    <location>
        <position position="188"/>
    </location>
    <ligand>
        <name>substrate</name>
    </ligand>
</feature>
<feature type="binding site" evidence="10">
    <location>
        <position position="77"/>
    </location>
    <ligand>
        <name>Mg(2+)</name>
        <dbReference type="ChEBI" id="CHEBI:18420"/>
    </ligand>
</feature>
<dbReference type="PANTHER" id="PTHR11067:SF9">
    <property type="entry name" value="INOSINE TRIPHOSPHATE PYROPHOSPHATASE"/>
    <property type="match status" value="1"/>
</dbReference>
<dbReference type="GO" id="GO:0009146">
    <property type="term" value="P:purine nucleoside triphosphate catabolic process"/>
    <property type="evidence" value="ECO:0007669"/>
    <property type="project" value="UniProtKB-UniRule"/>
</dbReference>
<keyword evidence="5 10" id="KW-0378">Hydrolase</keyword>
<dbReference type="HAMAP" id="MF_01405">
    <property type="entry name" value="Non_canon_purine_NTPase"/>
    <property type="match status" value="1"/>
</dbReference>
<dbReference type="GO" id="GO:0046872">
    <property type="term" value="F:metal ion binding"/>
    <property type="evidence" value="ECO:0007669"/>
    <property type="project" value="UniProtKB-KW"/>
</dbReference>
<evidence type="ECO:0000256" key="1">
    <source>
        <dbReference type="ARBA" id="ARBA00008023"/>
    </source>
</evidence>
<keyword evidence="6 10" id="KW-0460">Magnesium</keyword>
<keyword evidence="4 10" id="KW-0547">Nucleotide-binding</keyword>
<evidence type="ECO:0000256" key="6">
    <source>
        <dbReference type="ARBA" id="ARBA00022842"/>
    </source>
</evidence>
<comment type="similarity">
    <text evidence="1 10">Belongs to the HAM1 NTPase family.</text>
</comment>
<evidence type="ECO:0000256" key="2">
    <source>
        <dbReference type="ARBA" id="ARBA00011738"/>
    </source>
</evidence>
<name>A0A917S7H5_9ACTN</name>
<dbReference type="GO" id="GO:0009117">
    <property type="term" value="P:nucleotide metabolic process"/>
    <property type="evidence" value="ECO:0007669"/>
    <property type="project" value="UniProtKB-KW"/>
</dbReference>
<dbReference type="RefSeq" id="WP_188894898.1">
    <property type="nucleotide sequence ID" value="NZ_BMMZ01000004.1"/>
</dbReference>
<dbReference type="Pfam" id="PF01725">
    <property type="entry name" value="Ham1p_like"/>
    <property type="match status" value="1"/>
</dbReference>
<dbReference type="InterPro" id="IPR002637">
    <property type="entry name" value="RdgB/HAM1"/>
</dbReference>
<dbReference type="InterPro" id="IPR020922">
    <property type="entry name" value="dITP/XTP_pyrophosphatase"/>
</dbReference>
<dbReference type="CDD" id="cd00515">
    <property type="entry name" value="HAM1"/>
    <property type="match status" value="1"/>
</dbReference>
<feature type="binding site" evidence="10">
    <location>
        <begin position="160"/>
        <end position="163"/>
    </location>
    <ligand>
        <name>substrate</name>
    </ligand>
</feature>
<comment type="catalytic activity">
    <reaction evidence="10">
        <text>ITP + H2O = IMP + diphosphate + H(+)</text>
        <dbReference type="Rhea" id="RHEA:29399"/>
        <dbReference type="ChEBI" id="CHEBI:15377"/>
        <dbReference type="ChEBI" id="CHEBI:15378"/>
        <dbReference type="ChEBI" id="CHEBI:33019"/>
        <dbReference type="ChEBI" id="CHEBI:58053"/>
        <dbReference type="ChEBI" id="CHEBI:61402"/>
        <dbReference type="EC" id="3.6.1.66"/>
    </reaction>
</comment>
<reference evidence="11" key="2">
    <citation type="submission" date="2020-09" db="EMBL/GenBank/DDBJ databases">
        <authorList>
            <person name="Sun Q."/>
            <person name="Zhou Y."/>
        </authorList>
    </citation>
    <scope>NUCLEOTIDE SEQUENCE</scope>
    <source>
        <strain evidence="11">CGMCC 4.7306</strain>
    </source>
</reference>
<evidence type="ECO:0000256" key="3">
    <source>
        <dbReference type="ARBA" id="ARBA00022723"/>
    </source>
</evidence>
<dbReference type="GO" id="GO:0017111">
    <property type="term" value="F:ribonucleoside triphosphate phosphatase activity"/>
    <property type="evidence" value="ECO:0007669"/>
    <property type="project" value="InterPro"/>
</dbReference>
<dbReference type="SUPFAM" id="SSF52972">
    <property type="entry name" value="ITPase-like"/>
    <property type="match status" value="1"/>
</dbReference>
<keyword evidence="3 10" id="KW-0479">Metal-binding</keyword>
<comment type="caution">
    <text evidence="11">The sequence shown here is derived from an EMBL/GenBank/DDBJ whole genome shotgun (WGS) entry which is preliminary data.</text>
</comment>
<dbReference type="PANTHER" id="PTHR11067">
    <property type="entry name" value="INOSINE TRIPHOSPHATE PYROPHOSPHATASE/HAM1 PROTEIN"/>
    <property type="match status" value="1"/>
</dbReference>
<evidence type="ECO:0000256" key="4">
    <source>
        <dbReference type="ARBA" id="ARBA00022741"/>
    </source>
</evidence>
<dbReference type="Proteomes" id="UP000613840">
    <property type="component" value="Unassembled WGS sequence"/>
</dbReference>
<evidence type="ECO:0000256" key="7">
    <source>
        <dbReference type="ARBA" id="ARBA00023080"/>
    </source>
</evidence>
<dbReference type="GO" id="GO:0005829">
    <property type="term" value="C:cytosol"/>
    <property type="evidence" value="ECO:0007669"/>
    <property type="project" value="TreeGrafter"/>
</dbReference>
<evidence type="ECO:0000256" key="8">
    <source>
        <dbReference type="ARBA" id="ARBA00051875"/>
    </source>
</evidence>
<comment type="caution">
    <text evidence="10">Lacks conserved residue(s) required for the propagation of feature annotation.</text>
</comment>
<dbReference type="GO" id="GO:0035870">
    <property type="term" value="F:dITP diphosphatase activity"/>
    <property type="evidence" value="ECO:0007669"/>
    <property type="project" value="UniProtKB-UniRule"/>
</dbReference>
<dbReference type="EC" id="3.6.1.66" evidence="10"/>
<dbReference type="Gene3D" id="3.90.950.10">
    <property type="match status" value="1"/>
</dbReference>
<accession>A0A917S7H5</accession>
<comment type="subunit">
    <text evidence="2 10">Homodimer.</text>
</comment>
<dbReference type="GO" id="GO:0036220">
    <property type="term" value="F:ITP diphosphatase activity"/>
    <property type="evidence" value="ECO:0007669"/>
    <property type="project" value="UniProtKB-UniRule"/>
</dbReference>
<dbReference type="InterPro" id="IPR029001">
    <property type="entry name" value="ITPase-like_fam"/>
</dbReference>
<evidence type="ECO:0000313" key="11">
    <source>
        <dbReference type="EMBL" id="GGL60003.1"/>
    </source>
</evidence>
<protein>
    <recommendedName>
        <fullName evidence="10">dITP/XTP pyrophosphatase</fullName>
        <ecNumber evidence="10">3.6.1.66</ecNumber>
    </recommendedName>
    <alternativeName>
        <fullName evidence="10">Non-canonical purine NTP pyrophosphatase</fullName>
    </alternativeName>
    <alternativeName>
        <fullName evidence="10">Non-standard purine NTP pyrophosphatase</fullName>
    </alternativeName>
    <alternativeName>
        <fullName evidence="10">Nucleoside-triphosphate diphosphatase</fullName>
    </alternativeName>
    <alternativeName>
        <fullName evidence="10">Nucleoside-triphosphate pyrophosphatase</fullName>
        <shortName evidence="10">NTPase</shortName>
    </alternativeName>
</protein>
<feature type="binding site" evidence="10">
    <location>
        <begin position="193"/>
        <end position="194"/>
    </location>
    <ligand>
        <name>substrate</name>
    </ligand>
</feature>
<keyword evidence="12" id="KW-1185">Reference proteome</keyword>
<evidence type="ECO:0000256" key="10">
    <source>
        <dbReference type="HAMAP-Rule" id="MF_01405"/>
    </source>
</evidence>
<feature type="active site" description="Proton acceptor" evidence="10">
    <location>
        <position position="77"/>
    </location>
</feature>
<feature type="binding site" evidence="10">
    <location>
        <position position="78"/>
    </location>
    <ligand>
        <name>substrate</name>
    </ligand>
</feature>
<comment type="catalytic activity">
    <reaction evidence="9 10">
        <text>XTP + H2O = XMP + diphosphate + H(+)</text>
        <dbReference type="Rhea" id="RHEA:28610"/>
        <dbReference type="ChEBI" id="CHEBI:15377"/>
        <dbReference type="ChEBI" id="CHEBI:15378"/>
        <dbReference type="ChEBI" id="CHEBI:33019"/>
        <dbReference type="ChEBI" id="CHEBI:57464"/>
        <dbReference type="ChEBI" id="CHEBI:61314"/>
        <dbReference type="EC" id="3.6.1.66"/>
    </reaction>
</comment>
<dbReference type="AlphaFoldDB" id="A0A917S7H5"/>
<feature type="binding site" evidence="10">
    <location>
        <begin position="9"/>
        <end position="14"/>
    </location>
    <ligand>
        <name>substrate</name>
    </ligand>
</feature>
<comment type="catalytic activity">
    <reaction evidence="8 10">
        <text>dITP + H2O = dIMP + diphosphate + H(+)</text>
        <dbReference type="Rhea" id="RHEA:28342"/>
        <dbReference type="ChEBI" id="CHEBI:15377"/>
        <dbReference type="ChEBI" id="CHEBI:15378"/>
        <dbReference type="ChEBI" id="CHEBI:33019"/>
        <dbReference type="ChEBI" id="CHEBI:61194"/>
        <dbReference type="ChEBI" id="CHEBI:61382"/>
        <dbReference type="EC" id="3.6.1.66"/>
    </reaction>
</comment>
<evidence type="ECO:0000313" key="12">
    <source>
        <dbReference type="Proteomes" id="UP000613840"/>
    </source>
</evidence>
<sequence length="213" mass="22603">MAYEVVLATGNAKKLVELRRMVAENPAAAALDIQVHGLADFPAYPQPAETERTFEGNALIKARTAVARTGLPALADDSGLAVDELNGMPGVRSARWSGPDATDDSNNALLLAQLDDVADERRAAQFVSAVALVLPDGREFVRHGRMAGRLLSELRGDNGFGYDPMFVADATVAAGRQLSNGELSAEEKDAISHRGIAVRAIVEVLVDLVKEAV</sequence>
<comment type="function">
    <text evidence="10">Pyrophosphatase that catalyzes the hydrolysis of nucleoside triphosphates to their monophosphate derivatives, with a high preference for the non-canonical purine nucleotides XTP (xanthosine triphosphate), dITP (deoxyinosine triphosphate) and ITP. Seems to function as a house-cleaning enzyme that removes non-canonical purine nucleotides from the nucleotide pool, thus preventing their incorporation into DNA/RNA and avoiding chromosomal lesions.</text>
</comment>
<dbReference type="EMBL" id="BMMZ01000004">
    <property type="protein sequence ID" value="GGL60003.1"/>
    <property type="molecule type" value="Genomic_DNA"/>
</dbReference>
<gene>
    <name evidence="11" type="ORF">GCM10011575_18150</name>
</gene>
<keyword evidence="7 10" id="KW-0546">Nucleotide metabolism</keyword>